<dbReference type="AlphaFoldDB" id="A0A0F9KCQ0"/>
<evidence type="ECO:0008006" key="2">
    <source>
        <dbReference type="Google" id="ProtNLM"/>
    </source>
</evidence>
<comment type="caution">
    <text evidence="1">The sequence shown here is derived from an EMBL/GenBank/DDBJ whole genome shotgun (WGS) entry which is preliminary data.</text>
</comment>
<gene>
    <name evidence="1" type="ORF">LCGC14_1420740</name>
</gene>
<sequence>MTKVKEIPLRVCRTCDKPLERKRYDQRLEDFGTFKRRKYCNLHCANTRKTLTKHGYSWRARKHLKAACEACGETRRRIAHHIDQDITNCQPENIQTLCKWCHDFFHSMADRRGLMVAGKMVCLVSQRE</sequence>
<protein>
    <recommendedName>
        <fullName evidence="2">HNH nuclease domain-containing protein</fullName>
    </recommendedName>
</protein>
<dbReference type="EMBL" id="LAZR01009476">
    <property type="protein sequence ID" value="KKM72416.1"/>
    <property type="molecule type" value="Genomic_DNA"/>
</dbReference>
<organism evidence="1">
    <name type="scientific">marine sediment metagenome</name>
    <dbReference type="NCBI Taxonomy" id="412755"/>
    <lineage>
        <taxon>unclassified sequences</taxon>
        <taxon>metagenomes</taxon>
        <taxon>ecological metagenomes</taxon>
    </lineage>
</organism>
<proteinExistence type="predicted"/>
<reference evidence="1" key="1">
    <citation type="journal article" date="2015" name="Nature">
        <title>Complex archaea that bridge the gap between prokaryotes and eukaryotes.</title>
        <authorList>
            <person name="Spang A."/>
            <person name="Saw J.H."/>
            <person name="Jorgensen S.L."/>
            <person name="Zaremba-Niedzwiedzka K."/>
            <person name="Martijn J."/>
            <person name="Lind A.E."/>
            <person name="van Eijk R."/>
            <person name="Schleper C."/>
            <person name="Guy L."/>
            <person name="Ettema T.J."/>
        </authorList>
    </citation>
    <scope>NUCLEOTIDE SEQUENCE</scope>
</reference>
<accession>A0A0F9KCQ0</accession>
<evidence type="ECO:0000313" key="1">
    <source>
        <dbReference type="EMBL" id="KKM72416.1"/>
    </source>
</evidence>
<name>A0A0F9KCQ0_9ZZZZ</name>